<dbReference type="OrthoDB" id="9813719at2"/>
<evidence type="ECO:0000259" key="2">
    <source>
        <dbReference type="PROSITE" id="PS51459"/>
    </source>
</evidence>
<dbReference type="SUPFAM" id="SSF140931">
    <property type="entry name" value="Fic-like"/>
    <property type="match status" value="1"/>
</dbReference>
<reference evidence="3 4" key="1">
    <citation type="submission" date="2013-08" db="EMBL/GenBank/DDBJ databases">
        <title>The genome sequence of Knoellia sinensis.</title>
        <authorList>
            <person name="Zhu W."/>
            <person name="Wang G."/>
        </authorList>
    </citation>
    <scope>NUCLEOTIDE SEQUENCE [LARGE SCALE GENOMIC DNA]</scope>
    <source>
        <strain evidence="3 4">KCTC 19936</strain>
    </source>
</reference>
<dbReference type="InterPro" id="IPR036597">
    <property type="entry name" value="Fido-like_dom_sf"/>
</dbReference>
<dbReference type="eggNOG" id="COG2184">
    <property type="taxonomic scope" value="Bacteria"/>
</dbReference>
<dbReference type="Gene3D" id="1.10.3290.10">
    <property type="entry name" value="Fido-like domain"/>
    <property type="match status" value="1"/>
</dbReference>
<proteinExistence type="predicted"/>
<organism evidence="3 4">
    <name type="scientific">Knoellia sinensis KCTC 19936</name>
    <dbReference type="NCBI Taxonomy" id="1385520"/>
    <lineage>
        <taxon>Bacteria</taxon>
        <taxon>Bacillati</taxon>
        <taxon>Actinomycetota</taxon>
        <taxon>Actinomycetes</taxon>
        <taxon>Micrococcales</taxon>
        <taxon>Intrasporangiaceae</taxon>
        <taxon>Knoellia</taxon>
    </lineage>
</organism>
<comment type="caution">
    <text evidence="3">The sequence shown here is derived from an EMBL/GenBank/DDBJ whole genome shotgun (WGS) entry which is preliminary data.</text>
</comment>
<dbReference type="NCBIfam" id="TIGR02613">
    <property type="entry name" value="mob_myst_B"/>
    <property type="match status" value="1"/>
</dbReference>
<dbReference type="PANTHER" id="PTHR13504">
    <property type="entry name" value="FIDO DOMAIN-CONTAINING PROTEIN DDB_G0283145"/>
    <property type="match status" value="1"/>
</dbReference>
<evidence type="ECO:0000313" key="4">
    <source>
        <dbReference type="Proteomes" id="UP000030002"/>
    </source>
</evidence>
<keyword evidence="3" id="KW-0131">Cell cycle</keyword>
<dbReference type="AlphaFoldDB" id="A0A0A0J953"/>
<keyword evidence="4" id="KW-1185">Reference proteome</keyword>
<sequence>MDWDDQAEGATPLPREERDKLKQSWIVTMGDLNEAEAENILVAATKWYGRRNSLDSLLDDKAVRDLHRDMLGDVWTWAGTYRSRTLNIGVDAAAVPVAVRDLVDDARFWFAADSVLTIDAAAVRFHHQLVAIHPFANGNGRHARLLTDLLLRVVGAPPFTWGSRDLAAVSEVRKAYIAALRQADRGEYAALVEFARS</sequence>
<gene>
    <name evidence="3" type="ORF">N802_11195</name>
</gene>
<feature type="active site" evidence="1">
    <location>
        <position position="133"/>
    </location>
</feature>
<protein>
    <submittedName>
        <fullName evidence="3">Cell division protein Fic</fullName>
    </submittedName>
</protein>
<evidence type="ECO:0000256" key="1">
    <source>
        <dbReference type="PIRSR" id="PIRSR640198-1"/>
    </source>
</evidence>
<evidence type="ECO:0000313" key="3">
    <source>
        <dbReference type="EMBL" id="KGN32141.1"/>
    </source>
</evidence>
<dbReference type="InterPro" id="IPR013436">
    <property type="entry name" value="Mobile_mystery_prot_B"/>
</dbReference>
<dbReference type="Pfam" id="PF02661">
    <property type="entry name" value="Fic"/>
    <property type="match status" value="1"/>
</dbReference>
<dbReference type="InterPro" id="IPR003812">
    <property type="entry name" value="Fido"/>
</dbReference>
<dbReference type="RefSeq" id="WP_035916487.1">
    <property type="nucleotide sequence ID" value="NZ_AVPJ01000008.1"/>
</dbReference>
<dbReference type="Proteomes" id="UP000030002">
    <property type="component" value="Unassembled WGS sequence"/>
</dbReference>
<dbReference type="PANTHER" id="PTHR13504:SF39">
    <property type="entry name" value="CELL FILAMENTATION PROTEIN"/>
    <property type="match status" value="1"/>
</dbReference>
<dbReference type="STRING" id="1385520.N802_11195"/>
<dbReference type="GO" id="GO:0051301">
    <property type="term" value="P:cell division"/>
    <property type="evidence" value="ECO:0007669"/>
    <property type="project" value="UniProtKB-KW"/>
</dbReference>
<accession>A0A0A0J953</accession>
<dbReference type="InterPro" id="IPR040198">
    <property type="entry name" value="Fido_containing"/>
</dbReference>
<dbReference type="PROSITE" id="PS51459">
    <property type="entry name" value="FIDO"/>
    <property type="match status" value="1"/>
</dbReference>
<keyword evidence="3" id="KW-0132">Cell division</keyword>
<feature type="domain" description="Fido" evidence="2">
    <location>
        <begin position="58"/>
        <end position="197"/>
    </location>
</feature>
<name>A0A0A0J953_9MICO</name>
<dbReference type="EMBL" id="AVPJ01000008">
    <property type="protein sequence ID" value="KGN32141.1"/>
    <property type="molecule type" value="Genomic_DNA"/>
</dbReference>